<protein>
    <submittedName>
        <fullName evidence="6">Transcriptional regulator</fullName>
    </submittedName>
</protein>
<evidence type="ECO:0000256" key="2">
    <source>
        <dbReference type="ARBA" id="ARBA00023125"/>
    </source>
</evidence>
<evidence type="ECO:0000256" key="3">
    <source>
        <dbReference type="ARBA" id="ARBA00023163"/>
    </source>
</evidence>
<dbReference type="PANTHER" id="PTHR30146:SF109">
    <property type="entry name" value="HTH-TYPE TRANSCRIPTIONAL REGULATOR GALS"/>
    <property type="match status" value="1"/>
</dbReference>
<keyword evidence="7" id="KW-1185">Reference proteome</keyword>
<dbReference type="PROSITE" id="PS50932">
    <property type="entry name" value="HTH_LACI_2"/>
    <property type="match status" value="1"/>
</dbReference>
<dbReference type="InterPro" id="IPR010982">
    <property type="entry name" value="Lambda_DNA-bd_dom_sf"/>
</dbReference>
<accession>A0A2M9HH08</accession>
<keyword evidence="2" id="KW-0238">DNA-binding</keyword>
<evidence type="ECO:0000259" key="5">
    <source>
        <dbReference type="PROSITE" id="PS50943"/>
    </source>
</evidence>
<evidence type="ECO:0000259" key="4">
    <source>
        <dbReference type="PROSITE" id="PS50932"/>
    </source>
</evidence>
<dbReference type="Pfam" id="PF13377">
    <property type="entry name" value="Peripla_BP_3"/>
    <property type="match status" value="1"/>
</dbReference>
<dbReference type="AlphaFoldDB" id="A0A2M9HH08"/>
<evidence type="ECO:0000313" key="6">
    <source>
        <dbReference type="EMBL" id="PJM76108.1"/>
    </source>
</evidence>
<evidence type="ECO:0000313" key="7">
    <source>
        <dbReference type="Proteomes" id="UP000231451"/>
    </source>
</evidence>
<dbReference type="PROSITE" id="PS00356">
    <property type="entry name" value="HTH_LACI_1"/>
    <property type="match status" value="1"/>
</dbReference>
<dbReference type="EMBL" id="PEBK01000001">
    <property type="protein sequence ID" value="PJM76108.1"/>
    <property type="molecule type" value="Genomic_DNA"/>
</dbReference>
<dbReference type="InterPro" id="IPR046335">
    <property type="entry name" value="LacI/GalR-like_sensor"/>
</dbReference>
<dbReference type="Gene3D" id="1.10.260.40">
    <property type="entry name" value="lambda repressor-like DNA-binding domains"/>
    <property type="match status" value="1"/>
</dbReference>
<dbReference type="PANTHER" id="PTHR30146">
    <property type="entry name" value="LACI-RELATED TRANSCRIPTIONAL REPRESSOR"/>
    <property type="match status" value="1"/>
</dbReference>
<dbReference type="SMART" id="SM00354">
    <property type="entry name" value="HTH_LACI"/>
    <property type="match status" value="1"/>
</dbReference>
<dbReference type="OrthoDB" id="2854648at2"/>
<dbReference type="CDD" id="cd01392">
    <property type="entry name" value="HTH_LacI"/>
    <property type="match status" value="1"/>
</dbReference>
<name>A0A2M9HH08_9BIFI</name>
<dbReference type="InterPro" id="IPR000843">
    <property type="entry name" value="HTH_LacI"/>
</dbReference>
<dbReference type="InterPro" id="IPR001387">
    <property type="entry name" value="Cro/C1-type_HTH"/>
</dbReference>
<keyword evidence="1" id="KW-0805">Transcription regulation</keyword>
<sequence>MTTLDDVAREAGVSRMTASNAINGKTNVSPKTAEKVLRAARKLNYTINLSAKRLSSGKSGILGFAAVDLDNLFPAQLAADFSDAAAARGYQTIVQQTRRSQSYEYTMSHDIMTQLCDGVLLCSPAMPETTIAGIDERIPAIIFDSTQYDRRFDTIATPCTEGAYEATRHLIEQGCSNLLVIGTDYREPRDIGHSSSPAERRLLGCMQACDEAGIPLGRRQVRPIAWSNEEARRCVHDIVDSDVPFDGIFCITDHFAPGVLRGLAECGLDVPNDVAVASFDGIATDQYTTPPLTSVSIDTKEIARRALDRLIERIEAKRRGTEVPPERIVVGYRLAMRSSSLRNR</sequence>
<dbReference type="PROSITE" id="PS50943">
    <property type="entry name" value="HTH_CROC1"/>
    <property type="match status" value="1"/>
</dbReference>
<gene>
    <name evidence="6" type="ORF">CSQ87_00815</name>
</gene>
<proteinExistence type="predicted"/>
<reference evidence="6 7" key="1">
    <citation type="submission" date="2017-10" db="EMBL/GenBank/DDBJ databases">
        <title>Draft genome sequences of strains TRE 1, TRE 9, TRE H and TRI 7, isolated from tamarins, belonging to four potential novel Bifidobacterium species.</title>
        <authorList>
            <person name="Mattarelli P."/>
            <person name="Modesto M."/>
            <person name="Puglisi E."/>
            <person name="Morelli L."/>
            <person name="Spezio C."/>
            <person name="Bonetti A."/>
            <person name="Sandri C."/>
        </authorList>
    </citation>
    <scope>NUCLEOTIDE SEQUENCE [LARGE SCALE GENOMIC DNA]</scope>
    <source>
        <strain evidence="7">TRI7</strain>
    </source>
</reference>
<organism evidence="6 7">
    <name type="scientific">Bifidobacterium simiarum</name>
    <dbReference type="NCBI Taxonomy" id="2045441"/>
    <lineage>
        <taxon>Bacteria</taxon>
        <taxon>Bacillati</taxon>
        <taxon>Actinomycetota</taxon>
        <taxon>Actinomycetes</taxon>
        <taxon>Bifidobacteriales</taxon>
        <taxon>Bifidobacteriaceae</taxon>
        <taxon>Bifidobacterium</taxon>
    </lineage>
</organism>
<dbReference type="Pfam" id="PF00356">
    <property type="entry name" value="LacI"/>
    <property type="match status" value="1"/>
</dbReference>
<dbReference type="GO" id="GO:0003700">
    <property type="term" value="F:DNA-binding transcription factor activity"/>
    <property type="evidence" value="ECO:0007669"/>
    <property type="project" value="TreeGrafter"/>
</dbReference>
<comment type="caution">
    <text evidence="6">The sequence shown here is derived from an EMBL/GenBank/DDBJ whole genome shotgun (WGS) entry which is preliminary data.</text>
</comment>
<keyword evidence="3" id="KW-0804">Transcription</keyword>
<dbReference type="GO" id="GO:0000976">
    <property type="term" value="F:transcription cis-regulatory region binding"/>
    <property type="evidence" value="ECO:0007669"/>
    <property type="project" value="TreeGrafter"/>
</dbReference>
<dbReference type="SUPFAM" id="SSF53822">
    <property type="entry name" value="Periplasmic binding protein-like I"/>
    <property type="match status" value="1"/>
</dbReference>
<dbReference type="Gene3D" id="3.40.50.2300">
    <property type="match status" value="2"/>
</dbReference>
<dbReference type="SUPFAM" id="SSF47413">
    <property type="entry name" value="lambda repressor-like DNA-binding domains"/>
    <property type="match status" value="1"/>
</dbReference>
<evidence type="ECO:0000256" key="1">
    <source>
        <dbReference type="ARBA" id="ARBA00023015"/>
    </source>
</evidence>
<feature type="domain" description="HTH cro/C1-type" evidence="5">
    <location>
        <begin position="3"/>
        <end position="39"/>
    </location>
</feature>
<dbReference type="InterPro" id="IPR028082">
    <property type="entry name" value="Peripla_BP_I"/>
</dbReference>
<feature type="domain" description="HTH lacI-type" evidence="4">
    <location>
        <begin position="2"/>
        <end position="56"/>
    </location>
</feature>
<dbReference type="CDD" id="cd06267">
    <property type="entry name" value="PBP1_LacI_sugar_binding-like"/>
    <property type="match status" value="1"/>
</dbReference>
<dbReference type="RefSeq" id="WP_100511956.1">
    <property type="nucleotide sequence ID" value="NZ_PEBK01000001.1"/>
</dbReference>
<dbReference type="Proteomes" id="UP000231451">
    <property type="component" value="Unassembled WGS sequence"/>
</dbReference>